<comment type="similarity">
    <text evidence="1">Belongs to the bacilliredoxin family.</text>
</comment>
<dbReference type="EMBL" id="CP002476">
    <property type="protein sequence ID" value="ADW07941.1"/>
    <property type="molecule type" value="Genomic_DNA"/>
</dbReference>
<dbReference type="OrthoDB" id="9793981at2"/>
<evidence type="ECO:0008006" key="4">
    <source>
        <dbReference type="Google" id="ProtNLM"/>
    </source>
</evidence>
<dbReference type="PANTHER" id="PTHR40052:SF2">
    <property type="entry name" value="BACILLIREDOXIN BRXA"/>
    <property type="match status" value="1"/>
</dbReference>
<dbReference type="NCBIfam" id="TIGR04191">
    <property type="entry name" value="YphP_YqiW"/>
    <property type="match status" value="1"/>
</dbReference>
<keyword evidence="2" id="KW-0614">Plasmid</keyword>
<dbReference type="InterPro" id="IPR009474">
    <property type="entry name" value="BrxB/BrxA"/>
</dbReference>
<evidence type="ECO:0000313" key="2">
    <source>
        <dbReference type="EMBL" id="ADW07941.1"/>
    </source>
</evidence>
<reference evidence="2 3" key="1">
    <citation type="submission" date="2011-01" db="EMBL/GenBank/DDBJ databases">
        <title>Complete sequence of plasmid1 of Streptomyces flavogriseus ATCC 33331.</title>
        <authorList>
            <consortium name="US DOE Joint Genome Institute"/>
            <person name="Lucas S."/>
            <person name="Copeland A."/>
            <person name="Lapidus A."/>
            <person name="Cheng J.-F."/>
            <person name="Goodwin L."/>
            <person name="Pitluck S."/>
            <person name="Davenport K."/>
            <person name="Detter J.C."/>
            <person name="Han C."/>
            <person name="Tapia R."/>
            <person name="Land M."/>
            <person name="Hauser L."/>
            <person name="Kyrpides N."/>
            <person name="Ivanova N."/>
            <person name="Ovchinnikova G."/>
            <person name="Pagani I."/>
            <person name="Brumm P."/>
            <person name="Mead D."/>
            <person name="Woyke T."/>
        </authorList>
    </citation>
    <scope>NUCLEOTIDE SEQUENCE [LARGE SCALE GENOMIC DNA]</scope>
    <source>
        <strain evidence="3">ATCC 33331 / IAF-45CD</strain>
        <plasmid evidence="2 3">pSFLA01</plasmid>
    </source>
</reference>
<dbReference type="AlphaFoldDB" id="A0A8D3WSZ2"/>
<evidence type="ECO:0000313" key="3">
    <source>
        <dbReference type="Proteomes" id="UP000002066"/>
    </source>
</evidence>
<dbReference type="KEGG" id="sfa:Sfla_6635"/>
<dbReference type="Proteomes" id="UP000002066">
    <property type="component" value="Plasmid pSFLA01"/>
</dbReference>
<name>A0A8D3WSZ2_STRFA</name>
<organism evidence="2 3">
    <name type="scientific">Streptomyces pratensis (strain ATCC 33331 / IAF-45CD)</name>
    <dbReference type="NCBI Taxonomy" id="591167"/>
    <lineage>
        <taxon>Bacteria</taxon>
        <taxon>Bacillati</taxon>
        <taxon>Actinomycetota</taxon>
        <taxon>Actinomycetes</taxon>
        <taxon>Kitasatosporales</taxon>
        <taxon>Streptomycetaceae</taxon>
        <taxon>Streptomyces</taxon>
    </lineage>
</organism>
<dbReference type="Pfam" id="PF06491">
    <property type="entry name" value="Disulph_isomer"/>
    <property type="match status" value="1"/>
</dbReference>
<dbReference type="Gene3D" id="3.40.30.10">
    <property type="entry name" value="Glutaredoxin"/>
    <property type="match status" value="1"/>
</dbReference>
<sequence>MPYSPLLVRPMKEELTAIGFKELLTAEEVDTAMKDAEKGLTLVAVNAVNGAAAGMARPGVRRALEDSSKRPDRLVTVFAEQDLEATAQMRGYFPDIPPSAPSFALFKDGELVHFIPCHRIEGRDASAVATDLRAAFDEHGQ</sequence>
<gene>
    <name evidence="2" type="ORF">Sfla_6635</name>
</gene>
<geneLocation type="plasmid" evidence="2 3">
    <name>pSFLA01</name>
</geneLocation>
<accession>A0A8D3WSZ2</accession>
<protein>
    <recommendedName>
        <fullName evidence="4">BrxA/BrxB family bacilliredoxin</fullName>
    </recommendedName>
</protein>
<evidence type="ECO:0000256" key="1">
    <source>
        <dbReference type="ARBA" id="ARBA00038305"/>
    </source>
</evidence>
<dbReference type="PANTHER" id="PTHR40052">
    <property type="entry name" value="UPF0403 PROTEIN YQIW-RELATED"/>
    <property type="match status" value="1"/>
</dbReference>
<proteinExistence type="inferred from homology"/>